<reference evidence="1 2" key="1">
    <citation type="submission" date="2019-04" db="EMBL/GenBank/DDBJ databases">
        <title>Long-read de novo sequencing of Cupriavidus necator H16.</title>
        <authorList>
            <person name="Little G.T."/>
            <person name="Ehsaan M."/>
            <person name="Arenas-Lopez C."/>
            <person name="Jawed K."/>
            <person name="Winzer K."/>
            <person name="Kovacs K."/>
            <person name="Malys N."/>
            <person name="Minton N.P."/>
        </authorList>
    </citation>
    <scope>NUCLEOTIDE SEQUENCE [LARGE SCALE GENOMIC DNA]</scope>
    <source>
        <strain evidence="1 2">H16</strain>
        <plasmid evidence="2">phg1</plasmid>
    </source>
</reference>
<organism evidence="1 2">
    <name type="scientific">Cupriavidus necator (strain ATCC 17699 / DSM 428 / KCTC 22496 / NCIMB 10442 / H16 / Stanier 337)</name>
    <name type="common">Ralstonia eutropha</name>
    <dbReference type="NCBI Taxonomy" id="381666"/>
    <lineage>
        <taxon>Bacteria</taxon>
        <taxon>Pseudomonadati</taxon>
        <taxon>Pseudomonadota</taxon>
        <taxon>Betaproteobacteria</taxon>
        <taxon>Burkholderiales</taxon>
        <taxon>Burkholderiaceae</taxon>
        <taxon>Cupriavidus</taxon>
    </lineage>
</organism>
<dbReference type="RefSeq" id="WP_041688692.1">
    <property type="nucleotide sequence ID" value="NC_005241.1"/>
</dbReference>
<dbReference type="Proteomes" id="UP000296079">
    <property type="component" value="Plasmid pHG1"/>
</dbReference>
<geneLocation type="plasmid" evidence="2">
    <name>phg1</name>
</geneLocation>
<keyword evidence="1" id="KW-0614">Plasmid</keyword>
<gene>
    <name evidence="1" type="ORF">E6A55_33110</name>
</gene>
<protein>
    <submittedName>
        <fullName evidence="1">PHA-granule associated protein 4</fullName>
    </submittedName>
</protein>
<accession>A0AAE5ZKQ0</accession>
<evidence type="ECO:0000313" key="2">
    <source>
        <dbReference type="Proteomes" id="UP000296079"/>
    </source>
</evidence>
<name>A0AAE5ZKQ0_CUPNH</name>
<dbReference type="EMBL" id="CP039289">
    <property type="protein sequence ID" value="QCC05431.1"/>
    <property type="molecule type" value="Genomic_DNA"/>
</dbReference>
<evidence type="ECO:0000313" key="1">
    <source>
        <dbReference type="EMBL" id="QCC05431.1"/>
    </source>
</evidence>
<dbReference type="AlphaFoldDB" id="A0AAE5ZKQ0"/>
<sequence>MATDLAATKGEALKLLETVGVTVVELDYESGWQDAIELGRLGEKLGIRVQYRGHESIAVSSPAALVAGLSRPKLTFRQRNLYCQFELSMLPAADLERLEGKAEKLGDYILAGHLSRDVDAVWAES</sequence>
<proteinExistence type="predicted"/>